<dbReference type="EMBL" id="JADFTS010000002">
    <property type="protein sequence ID" value="KAF9618659.1"/>
    <property type="molecule type" value="Genomic_DNA"/>
</dbReference>
<organism evidence="1 2">
    <name type="scientific">Coptis chinensis</name>
    <dbReference type="NCBI Taxonomy" id="261450"/>
    <lineage>
        <taxon>Eukaryota</taxon>
        <taxon>Viridiplantae</taxon>
        <taxon>Streptophyta</taxon>
        <taxon>Embryophyta</taxon>
        <taxon>Tracheophyta</taxon>
        <taxon>Spermatophyta</taxon>
        <taxon>Magnoliopsida</taxon>
        <taxon>Ranunculales</taxon>
        <taxon>Ranunculaceae</taxon>
        <taxon>Coptidoideae</taxon>
        <taxon>Coptis</taxon>
    </lineage>
</organism>
<name>A0A835IK49_9MAGN</name>
<dbReference type="AlphaFoldDB" id="A0A835IK49"/>
<comment type="caution">
    <text evidence="1">The sequence shown here is derived from an EMBL/GenBank/DDBJ whole genome shotgun (WGS) entry which is preliminary data.</text>
</comment>
<keyword evidence="2" id="KW-1185">Reference proteome</keyword>
<evidence type="ECO:0000313" key="1">
    <source>
        <dbReference type="EMBL" id="KAF9618659.1"/>
    </source>
</evidence>
<reference evidence="1 2" key="1">
    <citation type="submission" date="2020-10" db="EMBL/GenBank/DDBJ databases">
        <title>The Coptis chinensis genome and diversification of protoberbering-type alkaloids.</title>
        <authorList>
            <person name="Wang B."/>
            <person name="Shu S."/>
            <person name="Song C."/>
            <person name="Liu Y."/>
        </authorList>
    </citation>
    <scope>NUCLEOTIDE SEQUENCE [LARGE SCALE GENOMIC DNA]</scope>
    <source>
        <strain evidence="1">HL-2020</strain>
        <tissue evidence="1">Leaf</tissue>
    </source>
</reference>
<evidence type="ECO:0000313" key="2">
    <source>
        <dbReference type="Proteomes" id="UP000631114"/>
    </source>
</evidence>
<sequence>MSGGRCKEASLLWCRVPSARLWVMFSTFLLDNGTRKGLEKFLKAASSEPETVLHYEFMQDYKESTLCSHGTPLETSNKRACFTKRSRNPVTAKTYTVAELQSTTNSFSEDHLLAEGSLGSVFNAGFQDAQAEQESQPSQPGLWFKTGQVILILAGQFNNFIEHCEVVDEKAGSISSLQGEIYLIQIELPPSRGEDLQMKCLLELYGLKSRVIDVQLKQNVELMDQIA</sequence>
<proteinExistence type="predicted"/>
<dbReference type="Gene3D" id="3.30.200.20">
    <property type="entry name" value="Phosphorylase Kinase, domain 1"/>
    <property type="match status" value="1"/>
</dbReference>
<dbReference type="Proteomes" id="UP000631114">
    <property type="component" value="Unassembled WGS sequence"/>
</dbReference>
<accession>A0A835IK49</accession>
<dbReference type="OrthoDB" id="1750064at2759"/>
<gene>
    <name evidence="1" type="ORF">IFM89_002354</name>
</gene>
<protein>
    <submittedName>
        <fullName evidence="1">Uncharacterized protein</fullName>
    </submittedName>
</protein>